<evidence type="ECO:0000256" key="2">
    <source>
        <dbReference type="ARBA" id="ARBA00023315"/>
    </source>
</evidence>
<organism evidence="4 5">
    <name type="scientific">Metabacillus sediminis</name>
    <dbReference type="NCBI Taxonomy" id="3117746"/>
    <lineage>
        <taxon>Bacteria</taxon>
        <taxon>Bacillati</taxon>
        <taxon>Bacillota</taxon>
        <taxon>Bacilli</taxon>
        <taxon>Bacillales</taxon>
        <taxon>Bacillaceae</taxon>
        <taxon>Metabacillus</taxon>
    </lineage>
</organism>
<gene>
    <name evidence="4" type="ORF">WCV65_12290</name>
</gene>
<name>A0ABZ2NC79_9BACI</name>
<sequence length="193" mass="21585">MSLYQFGKNLVLVLFKPIYRMEVHGRENFPKSGSVLLCSNHIDNLDPPIVGACTPRMVHFMAKEELFTIPVLGKILLKVGAFPVKRGLSDREALRKGLKVLKDGEVLGLFPEGTRSKDGQLGKGLAGAGFFALRSDALIVPCAVVGPYKPFKKVRIYFGKPLDASEYRERKVTADEMTIVIMEQIRELLEKHR</sequence>
<reference evidence="4 5" key="1">
    <citation type="submission" date="2024-02" db="EMBL/GenBank/DDBJ databases">
        <title>Seven novel Bacillus-like species.</title>
        <authorList>
            <person name="Liu G."/>
        </authorList>
    </citation>
    <scope>NUCLEOTIDE SEQUENCE [LARGE SCALE GENOMIC DNA]</scope>
    <source>
        <strain evidence="4 5">FJAT-52054</strain>
    </source>
</reference>
<evidence type="ECO:0000313" key="4">
    <source>
        <dbReference type="EMBL" id="WXB95353.1"/>
    </source>
</evidence>
<dbReference type="Pfam" id="PF01553">
    <property type="entry name" value="Acyltransferase"/>
    <property type="match status" value="1"/>
</dbReference>
<accession>A0ABZ2NC79</accession>
<evidence type="ECO:0000313" key="5">
    <source>
        <dbReference type="Proteomes" id="UP001377337"/>
    </source>
</evidence>
<dbReference type="EMBL" id="CP147407">
    <property type="protein sequence ID" value="WXB95353.1"/>
    <property type="molecule type" value="Genomic_DNA"/>
</dbReference>
<dbReference type="PANTHER" id="PTHR10434">
    <property type="entry name" value="1-ACYL-SN-GLYCEROL-3-PHOSPHATE ACYLTRANSFERASE"/>
    <property type="match status" value="1"/>
</dbReference>
<evidence type="ECO:0000256" key="1">
    <source>
        <dbReference type="ARBA" id="ARBA00022679"/>
    </source>
</evidence>
<proteinExistence type="predicted"/>
<feature type="domain" description="Phospholipid/glycerol acyltransferase" evidence="3">
    <location>
        <begin position="35"/>
        <end position="147"/>
    </location>
</feature>
<dbReference type="GO" id="GO:0016746">
    <property type="term" value="F:acyltransferase activity"/>
    <property type="evidence" value="ECO:0007669"/>
    <property type="project" value="UniProtKB-KW"/>
</dbReference>
<dbReference type="PANTHER" id="PTHR10434:SF11">
    <property type="entry name" value="1-ACYL-SN-GLYCEROL-3-PHOSPHATE ACYLTRANSFERASE"/>
    <property type="match status" value="1"/>
</dbReference>
<keyword evidence="2 4" id="KW-0012">Acyltransferase</keyword>
<dbReference type="InterPro" id="IPR002123">
    <property type="entry name" value="Plipid/glycerol_acylTrfase"/>
</dbReference>
<evidence type="ECO:0000259" key="3">
    <source>
        <dbReference type="SMART" id="SM00563"/>
    </source>
</evidence>
<keyword evidence="1" id="KW-0808">Transferase</keyword>
<protein>
    <submittedName>
        <fullName evidence="4">Lysophospholipid acyltransferase family protein</fullName>
    </submittedName>
</protein>
<dbReference type="RefSeq" id="WP_035408604.1">
    <property type="nucleotide sequence ID" value="NZ_CP147407.1"/>
</dbReference>
<keyword evidence="5" id="KW-1185">Reference proteome</keyword>
<dbReference type="SUPFAM" id="SSF69593">
    <property type="entry name" value="Glycerol-3-phosphate (1)-acyltransferase"/>
    <property type="match status" value="1"/>
</dbReference>
<dbReference type="CDD" id="cd07989">
    <property type="entry name" value="LPLAT_AGPAT-like"/>
    <property type="match status" value="1"/>
</dbReference>
<dbReference type="SMART" id="SM00563">
    <property type="entry name" value="PlsC"/>
    <property type="match status" value="1"/>
</dbReference>
<dbReference type="Proteomes" id="UP001377337">
    <property type="component" value="Chromosome"/>
</dbReference>